<reference evidence="2" key="1">
    <citation type="submission" date="2021-07" db="EMBL/GenBank/DDBJ databases">
        <authorList>
            <person name="Catto M.A."/>
            <person name="Jacobson A."/>
            <person name="Kennedy G."/>
            <person name="Labadie P."/>
            <person name="Hunt B.G."/>
            <person name="Srinivasan R."/>
        </authorList>
    </citation>
    <scope>NUCLEOTIDE SEQUENCE</scope>
    <source>
        <strain evidence="2">PL_HMW_Pooled</strain>
        <tissue evidence="2">Head</tissue>
    </source>
</reference>
<dbReference type="EMBL" id="JAHWGI010001443">
    <property type="protein sequence ID" value="KAK3933087.1"/>
    <property type="molecule type" value="Genomic_DNA"/>
</dbReference>
<reference evidence="2" key="2">
    <citation type="journal article" date="2023" name="BMC Genomics">
        <title>Pest status, molecular evolution, and epigenetic factors derived from the genome assembly of Frankliniella fusca, a thysanopteran phytovirus vector.</title>
        <authorList>
            <person name="Catto M.A."/>
            <person name="Labadie P.E."/>
            <person name="Jacobson A.L."/>
            <person name="Kennedy G.G."/>
            <person name="Srinivasan R."/>
            <person name="Hunt B.G."/>
        </authorList>
    </citation>
    <scope>NUCLEOTIDE SEQUENCE</scope>
    <source>
        <strain evidence="2">PL_HMW_Pooled</strain>
    </source>
</reference>
<comment type="caution">
    <text evidence="2">The sequence shown here is derived from an EMBL/GenBank/DDBJ whole genome shotgun (WGS) entry which is preliminary data.</text>
</comment>
<dbReference type="AlphaFoldDB" id="A0AAE1I460"/>
<name>A0AAE1I460_9NEOP</name>
<keyword evidence="3" id="KW-1185">Reference proteome</keyword>
<dbReference type="Proteomes" id="UP001219518">
    <property type="component" value="Unassembled WGS sequence"/>
</dbReference>
<evidence type="ECO:0000313" key="3">
    <source>
        <dbReference type="Proteomes" id="UP001219518"/>
    </source>
</evidence>
<evidence type="ECO:0000313" key="2">
    <source>
        <dbReference type="EMBL" id="KAK3933087.1"/>
    </source>
</evidence>
<protein>
    <submittedName>
        <fullName evidence="2">Zinc finger protein 444</fullName>
    </submittedName>
</protein>
<accession>A0AAE1I460</accession>
<evidence type="ECO:0000256" key="1">
    <source>
        <dbReference type="SAM" id="MobiDB-lite"/>
    </source>
</evidence>
<gene>
    <name evidence="2" type="ORF">KUF71_017348</name>
</gene>
<feature type="region of interest" description="Disordered" evidence="1">
    <location>
        <begin position="228"/>
        <end position="260"/>
    </location>
</feature>
<organism evidence="2 3">
    <name type="scientific">Frankliniella fusca</name>
    <dbReference type="NCBI Taxonomy" id="407009"/>
    <lineage>
        <taxon>Eukaryota</taxon>
        <taxon>Metazoa</taxon>
        <taxon>Ecdysozoa</taxon>
        <taxon>Arthropoda</taxon>
        <taxon>Hexapoda</taxon>
        <taxon>Insecta</taxon>
        <taxon>Pterygota</taxon>
        <taxon>Neoptera</taxon>
        <taxon>Paraneoptera</taxon>
        <taxon>Thysanoptera</taxon>
        <taxon>Terebrantia</taxon>
        <taxon>Thripoidea</taxon>
        <taxon>Thripidae</taxon>
        <taxon>Frankliniella</taxon>
    </lineage>
</organism>
<dbReference type="PANTHER" id="PTHR33198">
    <property type="entry name" value="ANK_REP_REGION DOMAIN-CONTAINING PROTEIN-RELATED"/>
    <property type="match status" value="1"/>
</dbReference>
<proteinExistence type="predicted"/>
<sequence>MTGRFRFEPFRADAERWSNYVSRLEFALEAQGFTTDEQKKTALVSICSAEQYEQAIASYVYTDNPMYPTPVSSVAVPYDKILSALKARYSAFEPSPAVAEDEFLNRRQGPDEPLCAYVAELRRLASFCEFQAGYQGRIKAQLMRGAAHPEARARLLRNPHKRTLEQCITLLQSYEDGDRDMRRTKGAPGGAAWASINLASYSEPELGSAYQPPREPYRGPAASWYREPRATCPSFGPGAEGPPPPDPDEVAPGMDTEGSTVKTKAGLNAFLGV</sequence>